<comment type="subcellular location">
    <subcellularLocation>
        <location evidence="1">Nucleus</location>
    </subcellularLocation>
</comment>
<dbReference type="SUPFAM" id="SSF53300">
    <property type="entry name" value="vWA-like"/>
    <property type="match status" value="1"/>
</dbReference>
<name>A0AA36HN73_9DINO</name>
<dbReference type="EMBL" id="CAUJNA010000125">
    <property type="protein sequence ID" value="CAJ1372260.1"/>
    <property type="molecule type" value="Genomic_DNA"/>
</dbReference>
<dbReference type="PANTHER" id="PTHR18937:SF12">
    <property type="entry name" value="STRUCTURAL MAINTENANCE OF CHROMOSOMES PROTEIN"/>
    <property type="match status" value="1"/>
</dbReference>
<evidence type="ECO:0000313" key="10">
    <source>
        <dbReference type="EMBL" id="CAJ1372260.1"/>
    </source>
</evidence>
<dbReference type="Gene3D" id="1.20.1060.20">
    <property type="match status" value="1"/>
</dbReference>
<feature type="coiled-coil region" evidence="7">
    <location>
        <begin position="969"/>
        <end position="999"/>
    </location>
</feature>
<evidence type="ECO:0000313" key="11">
    <source>
        <dbReference type="Proteomes" id="UP001178507"/>
    </source>
</evidence>
<proteinExistence type="predicted"/>
<keyword evidence="4 7" id="KW-0175">Coiled coil</keyword>
<feature type="coiled-coil region" evidence="7">
    <location>
        <begin position="1342"/>
        <end position="1383"/>
    </location>
</feature>
<sequence>MSSTGSAAGPKVRLNVVALIGAGTVGKLLVCIDEDAIVEDLASKIRAALARARVEGRLLRLTNTKQAHLPGEERVGDVLRDGEEVLAVLVREPEDPAARQQLSSGLGNALSFTRAAEYLPAEADAATLRHGRDACRATVTTEPLSVKSGLGTVTQNLPGPVEIFEEDVGPATGPATSTGKERSLSRRNANEWEVEKLTSKLREYVVARFREMHEMPADPGHHYVIVSLRPKETPGSVVAPMPIHYSVARVDIIEFERLCGRRIQENRTRLDFFKRCLEALHSLLDRGASREDYAPNMLPYSYKPGEEFSSLLHEVDESSFGQVEGFRPLIVIDTAGAVGQHLVFVKAAIKRLMYSFIVAKSRFNIIAFTSKGSPVAWEDRLMPPAAQKLREAEQFIDKLQPSKRSDILEAMRWALESGDADTIYLLTSGFPKRADVDYCRADIRSRNLRQLPLHVIGVECAARAEVELRRLAEENRGTFRKKTFEATSTASCYNEMANAMKPCLPAVRTDQRLSIGGQVEILEVMVKEQEVQTTDWLEEQTCANRILLSSASQQPVPDPQQARYAAGRLVVNELNRCAPPPLRELLTPNPPKGRGRGPSRPSRPSRPGGREKCEVRRPSVHNPWDRPSGVLKASQATMGRVHQIVVENFKSYQGKVTIGPFRKFTCIIGPNGAGKSNLMDAISFVLGVQARQLRGERARDLVYRTEKEDPKKNQRVAYVELSYVDDEVEGEQVLVFRRVISRTGEAKFQVNNVSMSQADYLKRLEGINILSKVRNFLVFQGDVEATAQRQGKDLTAFFEQISGSDSFRQEYESLASEKNKLEERARYLFSKKRSAVNERKRVSQQKEEADEYKHLQTVRKDLQREFTLFRLHGLTSQMERAKSTRSDAIKDREAIRTQMESEKQKFEEADRSRAKARLETQQVEKQLGGVKAKLEKFRPERVTVQSRLYFLQQRLEELSQSSRRDGQRRGKLEEQLAAIRAEEARLEAQQEALKQGLAERKVSFTPAQLKDFEKAKQETEKITAGSSDALRQLDHQIRALRAERIQSEGDERDALARRKHLQQRLQELAEVESSTGSLVERGQGMQEDKAQQLASLRGASESRAEEKQQLQQERQQLLEAIQDFTASEQQLEREREISAICASLMENHPGVYGRIVDLCKPSQKRLHVAVNVAIGKFLDAIVVDDSETAKACVRYLKERMLPPMTFLPMADLRVPALDPRLQNLVHSQRGLRLGLNCVSFDEMYAKAFNFVLGDVVVADTMADGRRVAFEESRKLKVSCKVVTLVGEAIAKNGNLSVNSDATQEGATRFDLSEMEATKARLDTLDRRLYAIHSLDAALGPDLAALEQEARKAEAKSAEASARLQRCQGELAQKTQELKELEVSLGSLSPEARRLATEEAPL</sequence>
<dbReference type="GO" id="GO:0005524">
    <property type="term" value="F:ATP binding"/>
    <property type="evidence" value="ECO:0007669"/>
    <property type="project" value="InterPro"/>
</dbReference>
<dbReference type="GO" id="GO:0008278">
    <property type="term" value="C:cohesin complex"/>
    <property type="evidence" value="ECO:0007669"/>
    <property type="project" value="TreeGrafter"/>
</dbReference>
<gene>
    <name evidence="10" type="ORF">EVOR1521_LOCUS2379</name>
</gene>
<dbReference type="SUPFAM" id="SSF52540">
    <property type="entry name" value="P-loop containing nucleoside triphosphate hydrolases"/>
    <property type="match status" value="1"/>
</dbReference>
<feature type="compositionally biased region" description="Basic and acidic residues" evidence="8">
    <location>
        <begin position="608"/>
        <end position="617"/>
    </location>
</feature>
<comment type="caution">
    <text evidence="10">The sequence shown here is derived from an EMBL/GenBank/DDBJ whole genome shotgun (WGS) entry which is preliminary data.</text>
</comment>
<evidence type="ECO:0000259" key="9">
    <source>
        <dbReference type="PROSITE" id="PS50234"/>
    </source>
</evidence>
<dbReference type="InterPro" id="IPR003395">
    <property type="entry name" value="RecF/RecN/SMC_N"/>
</dbReference>
<dbReference type="GO" id="GO:0051301">
    <property type="term" value="P:cell division"/>
    <property type="evidence" value="ECO:0007669"/>
    <property type="project" value="UniProtKB-KW"/>
</dbReference>
<feature type="region of interest" description="Disordered" evidence="8">
    <location>
        <begin position="166"/>
        <end position="186"/>
    </location>
</feature>
<feature type="coiled-coil region" evidence="7">
    <location>
        <begin position="892"/>
        <end position="919"/>
    </location>
</feature>
<dbReference type="SUPFAM" id="SSF75553">
    <property type="entry name" value="Smc hinge domain"/>
    <property type="match status" value="1"/>
</dbReference>
<feature type="region of interest" description="Disordered" evidence="8">
    <location>
        <begin position="580"/>
        <end position="628"/>
    </location>
</feature>
<dbReference type="SMART" id="SM00968">
    <property type="entry name" value="SMC_hinge"/>
    <property type="match status" value="1"/>
</dbReference>
<keyword evidence="3" id="KW-0498">Mitosis</keyword>
<evidence type="ECO:0000256" key="1">
    <source>
        <dbReference type="ARBA" id="ARBA00004123"/>
    </source>
</evidence>
<organism evidence="10 11">
    <name type="scientific">Effrenium voratum</name>
    <dbReference type="NCBI Taxonomy" id="2562239"/>
    <lineage>
        <taxon>Eukaryota</taxon>
        <taxon>Sar</taxon>
        <taxon>Alveolata</taxon>
        <taxon>Dinophyceae</taxon>
        <taxon>Suessiales</taxon>
        <taxon>Symbiodiniaceae</taxon>
        <taxon>Effrenium</taxon>
    </lineage>
</organism>
<evidence type="ECO:0000256" key="2">
    <source>
        <dbReference type="ARBA" id="ARBA00022618"/>
    </source>
</evidence>
<dbReference type="InterPro" id="IPR010935">
    <property type="entry name" value="SMC_hinge"/>
</dbReference>
<protein>
    <recommendedName>
        <fullName evidence="9">VWFA domain-containing protein</fullName>
    </recommendedName>
</protein>
<dbReference type="Gene3D" id="3.40.50.410">
    <property type="entry name" value="von Willebrand factor, type A domain"/>
    <property type="match status" value="1"/>
</dbReference>
<dbReference type="PANTHER" id="PTHR18937">
    <property type="entry name" value="STRUCTURAL MAINTENANCE OF CHROMOSOMES SMC FAMILY MEMBER"/>
    <property type="match status" value="1"/>
</dbReference>
<evidence type="ECO:0000256" key="6">
    <source>
        <dbReference type="ARBA" id="ARBA00023306"/>
    </source>
</evidence>
<dbReference type="Pfam" id="PF06470">
    <property type="entry name" value="SMC_hinge"/>
    <property type="match status" value="1"/>
</dbReference>
<dbReference type="GO" id="GO:0007062">
    <property type="term" value="P:sister chromatid cohesion"/>
    <property type="evidence" value="ECO:0007669"/>
    <property type="project" value="TreeGrafter"/>
</dbReference>
<evidence type="ECO:0000256" key="7">
    <source>
        <dbReference type="SAM" id="Coils"/>
    </source>
</evidence>
<dbReference type="InterPro" id="IPR036277">
    <property type="entry name" value="SMC_hinge_sf"/>
</dbReference>
<feature type="domain" description="VWFA" evidence="9">
    <location>
        <begin position="327"/>
        <end position="500"/>
    </location>
</feature>
<evidence type="ECO:0000256" key="4">
    <source>
        <dbReference type="ARBA" id="ARBA00023054"/>
    </source>
</evidence>
<evidence type="ECO:0000256" key="5">
    <source>
        <dbReference type="ARBA" id="ARBA00023242"/>
    </source>
</evidence>
<feature type="coiled-coil region" evidence="7">
    <location>
        <begin position="804"/>
        <end position="865"/>
    </location>
</feature>
<keyword evidence="2" id="KW-0132">Cell division</keyword>
<dbReference type="PROSITE" id="PS50234">
    <property type="entry name" value="VWFA"/>
    <property type="match status" value="1"/>
</dbReference>
<accession>A0AA36HN73</accession>
<dbReference type="Gene3D" id="3.30.70.1620">
    <property type="match status" value="1"/>
</dbReference>
<feature type="region of interest" description="Disordered" evidence="8">
    <location>
        <begin position="1067"/>
        <end position="1111"/>
    </location>
</feature>
<keyword evidence="11" id="KW-1185">Reference proteome</keyword>
<dbReference type="GO" id="GO:0005634">
    <property type="term" value="C:nucleus"/>
    <property type="evidence" value="ECO:0007669"/>
    <property type="project" value="UniProtKB-SubCell"/>
</dbReference>
<feature type="compositionally biased region" description="Low complexity" evidence="8">
    <location>
        <begin position="598"/>
        <end position="607"/>
    </location>
</feature>
<evidence type="ECO:0000256" key="8">
    <source>
        <dbReference type="SAM" id="MobiDB-lite"/>
    </source>
</evidence>
<dbReference type="Pfam" id="PF02463">
    <property type="entry name" value="SMC_N"/>
    <property type="match status" value="1"/>
</dbReference>
<keyword evidence="6" id="KW-0131">Cell cycle</keyword>
<reference evidence="10" key="1">
    <citation type="submission" date="2023-08" db="EMBL/GenBank/DDBJ databases">
        <authorList>
            <person name="Chen Y."/>
            <person name="Shah S."/>
            <person name="Dougan E. K."/>
            <person name="Thang M."/>
            <person name="Chan C."/>
        </authorList>
    </citation>
    <scope>NUCLEOTIDE SEQUENCE</scope>
</reference>
<dbReference type="InterPro" id="IPR002035">
    <property type="entry name" value="VWF_A"/>
</dbReference>
<dbReference type="Proteomes" id="UP001178507">
    <property type="component" value="Unassembled WGS sequence"/>
</dbReference>
<dbReference type="InterPro" id="IPR027417">
    <property type="entry name" value="P-loop_NTPase"/>
</dbReference>
<dbReference type="Gene3D" id="3.40.50.300">
    <property type="entry name" value="P-loop containing nucleotide triphosphate hydrolases"/>
    <property type="match status" value="1"/>
</dbReference>
<dbReference type="GO" id="GO:0003677">
    <property type="term" value="F:DNA binding"/>
    <property type="evidence" value="ECO:0007669"/>
    <property type="project" value="TreeGrafter"/>
</dbReference>
<evidence type="ECO:0000256" key="3">
    <source>
        <dbReference type="ARBA" id="ARBA00022776"/>
    </source>
</evidence>
<keyword evidence="5" id="KW-0539">Nucleus</keyword>
<dbReference type="InterPro" id="IPR036465">
    <property type="entry name" value="vWFA_dom_sf"/>
</dbReference>